<dbReference type="EC" id="3.2.1.1" evidence="3"/>
<comment type="caution">
    <text evidence="5">The sequence shown here is derived from an EMBL/GenBank/DDBJ whole genome shotgun (WGS) entry which is preliminary data.</text>
</comment>
<reference evidence="5 6" key="1">
    <citation type="submission" date="2018-07" db="EMBL/GenBank/DDBJ databases">
        <title>Leeuwenhoekiella genomics.</title>
        <authorList>
            <person name="Tahon G."/>
            <person name="Willems A."/>
        </authorList>
    </citation>
    <scope>NUCLEOTIDE SEQUENCE [LARGE SCALE GENOMIC DNA]</scope>
    <source>
        <strain evidence="5 6">LMG 29608</strain>
    </source>
</reference>
<feature type="domain" description="Glycosyl hydrolase family 13 catalytic" evidence="4">
    <location>
        <begin position="47"/>
        <end position="466"/>
    </location>
</feature>
<dbReference type="Gene3D" id="3.20.20.80">
    <property type="entry name" value="Glycosidases"/>
    <property type="match status" value="1"/>
</dbReference>
<dbReference type="SUPFAM" id="SSF51445">
    <property type="entry name" value="(Trans)glycosidases"/>
    <property type="match status" value="1"/>
</dbReference>
<proteinExistence type="inferred from homology"/>
<dbReference type="GO" id="GO:0043169">
    <property type="term" value="F:cation binding"/>
    <property type="evidence" value="ECO:0007669"/>
    <property type="project" value="InterPro"/>
</dbReference>
<dbReference type="PROSITE" id="PS51257">
    <property type="entry name" value="PROKAR_LIPOPROTEIN"/>
    <property type="match status" value="1"/>
</dbReference>
<keyword evidence="3" id="KW-0326">Glycosidase</keyword>
<dbReference type="AlphaFoldDB" id="A0A4Q0PE95"/>
<dbReference type="InterPro" id="IPR006046">
    <property type="entry name" value="Alpha_amylase"/>
</dbReference>
<dbReference type="GO" id="GO:0005975">
    <property type="term" value="P:carbohydrate metabolic process"/>
    <property type="evidence" value="ECO:0007669"/>
    <property type="project" value="InterPro"/>
</dbReference>
<dbReference type="PANTHER" id="PTHR10357:SF209">
    <property type="entry name" value="PERIPLASMIC ALPHA-AMYLASE"/>
    <property type="match status" value="1"/>
</dbReference>
<keyword evidence="6" id="KW-1185">Reference proteome</keyword>
<evidence type="ECO:0000313" key="6">
    <source>
        <dbReference type="Proteomes" id="UP000289859"/>
    </source>
</evidence>
<dbReference type="GO" id="GO:0004556">
    <property type="term" value="F:alpha-amylase activity"/>
    <property type="evidence" value="ECO:0007669"/>
    <property type="project" value="UniProtKB-UniRule"/>
</dbReference>
<evidence type="ECO:0000259" key="4">
    <source>
        <dbReference type="SMART" id="SM00642"/>
    </source>
</evidence>
<accession>A0A4Q0PE95</accession>
<evidence type="ECO:0000256" key="3">
    <source>
        <dbReference type="RuleBase" id="RU361134"/>
    </source>
</evidence>
<dbReference type="SMART" id="SM00642">
    <property type="entry name" value="Aamy"/>
    <property type="match status" value="1"/>
</dbReference>
<sequence length="555" mass="63675">MRNNHLYFLIISFLVFGCKNDSQTENKIISKTTSEAPFIWDAANVYFLLTDRFNNGDLNNDLNFKRTEKTGTLRGFEGGDLSGITQKINEGYFTKLGINAIWFTPVVEQIHASVDEGTGNTYAYHGYWAKDWTALDPNFGTYKDLEILVKTAHQHGIRLIMDVVLNHTGPVTTQDPFWGENWARQAPQCSYEDYESTVPCTLVANLPDIKTESKETVELPDFLIKKWKSENRYEQEIEELNLFFSENKLPRTPQNYIIKWLTDYIRDLGIDAFRVDTVKHVDETSWSVLRAQADLAFFKWKKENKELVLDDSPFYMLGEVYGYGIAAGRTYSFGDREVDYFSNGFDNLINFQFKYDAQGDYETLFSKYDSIIHNTLQGKNVLNYVTSHDDGEPFDKMRNKPLETGTKLLLTPGLSQVYYGDEIARNLNIPDAKGDATLRGFMPWKDMNSTETKTILSHWQKLGSFRRDHPAVGAGTHKNLQEKPYVFSRKLSKGNIEDLVIIGLELPLGEKEIIINGLFPEGTKLKDRYSDKVGTVRKDKIVLNTNQTILLLEKL</sequence>
<dbReference type="RefSeq" id="WP_128764681.1">
    <property type="nucleotide sequence ID" value="NZ_JBHUOO010000048.1"/>
</dbReference>
<evidence type="ECO:0000256" key="2">
    <source>
        <dbReference type="RuleBase" id="RU003615"/>
    </source>
</evidence>
<dbReference type="InterPro" id="IPR017853">
    <property type="entry name" value="GH"/>
</dbReference>
<dbReference type="PRINTS" id="PR00110">
    <property type="entry name" value="ALPHAAMYLASE"/>
</dbReference>
<keyword evidence="3" id="KW-0119">Carbohydrate metabolism</keyword>
<evidence type="ECO:0000313" key="5">
    <source>
        <dbReference type="EMBL" id="RXG25133.1"/>
    </source>
</evidence>
<evidence type="ECO:0000256" key="1">
    <source>
        <dbReference type="ARBA" id="ARBA00008061"/>
    </source>
</evidence>
<comment type="similarity">
    <text evidence="1 2">Belongs to the glycosyl hydrolase 13 family.</text>
</comment>
<dbReference type="InterPro" id="IPR006047">
    <property type="entry name" value="GH13_cat_dom"/>
</dbReference>
<comment type="catalytic activity">
    <reaction evidence="3">
        <text>Endohydrolysis of (1-&gt;4)-alpha-D-glucosidic linkages in polysaccharides containing three or more (1-&gt;4)-alpha-linked D-glucose units.</text>
        <dbReference type="EC" id="3.2.1.1"/>
    </reaction>
</comment>
<keyword evidence="3" id="KW-0378">Hydrolase</keyword>
<dbReference type="EMBL" id="QOVK01000003">
    <property type="protein sequence ID" value="RXG25133.1"/>
    <property type="molecule type" value="Genomic_DNA"/>
</dbReference>
<protein>
    <recommendedName>
        <fullName evidence="3">Alpha-amylase</fullName>
        <ecNumber evidence="3">3.2.1.1</ecNumber>
    </recommendedName>
</protein>
<dbReference type="Pfam" id="PF00128">
    <property type="entry name" value="Alpha-amylase"/>
    <property type="match status" value="1"/>
</dbReference>
<organism evidence="5 6">
    <name type="scientific">Leeuwenhoekiella polynyae</name>
    <dbReference type="NCBI Taxonomy" id="1550906"/>
    <lineage>
        <taxon>Bacteria</taxon>
        <taxon>Pseudomonadati</taxon>
        <taxon>Bacteroidota</taxon>
        <taxon>Flavobacteriia</taxon>
        <taxon>Flavobacteriales</taxon>
        <taxon>Flavobacteriaceae</taxon>
        <taxon>Leeuwenhoekiella</taxon>
    </lineage>
</organism>
<name>A0A4Q0PE95_9FLAO</name>
<dbReference type="OrthoDB" id="9805159at2"/>
<dbReference type="Proteomes" id="UP000289859">
    <property type="component" value="Unassembled WGS sequence"/>
</dbReference>
<dbReference type="PANTHER" id="PTHR10357">
    <property type="entry name" value="ALPHA-AMYLASE FAMILY MEMBER"/>
    <property type="match status" value="1"/>
</dbReference>
<gene>
    <name evidence="5" type="ORF">DSM02_1103</name>
</gene>